<dbReference type="EMBL" id="MIKG01000006">
    <property type="protein sequence ID" value="RAO67893.1"/>
    <property type="molecule type" value="Genomic_DNA"/>
</dbReference>
<evidence type="ECO:0000313" key="3">
    <source>
        <dbReference type="Proteomes" id="UP000249363"/>
    </source>
</evidence>
<dbReference type="OrthoDB" id="4226771at2759"/>
<dbReference type="GeneID" id="63793121"/>
<gene>
    <name evidence="2" type="ORF">BHQ10_003905</name>
</gene>
<proteinExistence type="predicted"/>
<keyword evidence="3" id="KW-1185">Reference proteome</keyword>
<dbReference type="STRING" id="1196081.A0A364KWI1"/>
<dbReference type="Proteomes" id="UP000249363">
    <property type="component" value="Unassembled WGS sequence"/>
</dbReference>
<dbReference type="AlphaFoldDB" id="A0A364KWI1"/>
<sequence length="287" mass="31981">MLISQHAVHVQALRDLYKRCVRREGFPGSPLQESIQGYPGTHAILDRLGLIKHAEEAVEDPQRVLADLVDFIKCLDSASDCGLDSAESSTTDSTSKTTVSEEPSPEPNTRRESPDSAVLSTSSTWATATSDEPHLCNAYGEYNPMDPQYTALLDADDAGAMRAEEYAVVPWNYFPSHMRYMPAGIDTSYPRTEMLNIPPSSASSSWSEIAPQPSATYMPMASRANASEPLVYMMEQSGFPDAYPYAQMQNMATGPVQRQHQHQQQRQRQRLSVDYGLLHSSEQYFYL</sequence>
<organism evidence="2 3">
    <name type="scientific">Talaromyces amestolkiae</name>
    <dbReference type="NCBI Taxonomy" id="1196081"/>
    <lineage>
        <taxon>Eukaryota</taxon>
        <taxon>Fungi</taxon>
        <taxon>Dikarya</taxon>
        <taxon>Ascomycota</taxon>
        <taxon>Pezizomycotina</taxon>
        <taxon>Eurotiomycetes</taxon>
        <taxon>Eurotiomycetidae</taxon>
        <taxon>Eurotiales</taxon>
        <taxon>Trichocomaceae</taxon>
        <taxon>Talaromyces</taxon>
        <taxon>Talaromyces sect. Talaromyces</taxon>
    </lineage>
</organism>
<evidence type="ECO:0000313" key="2">
    <source>
        <dbReference type="EMBL" id="RAO67893.1"/>
    </source>
</evidence>
<protein>
    <submittedName>
        <fullName evidence="2">Uncharacterized protein</fullName>
    </submittedName>
</protein>
<accession>A0A364KWI1</accession>
<evidence type="ECO:0000256" key="1">
    <source>
        <dbReference type="SAM" id="MobiDB-lite"/>
    </source>
</evidence>
<feature type="region of interest" description="Disordered" evidence="1">
    <location>
        <begin position="80"/>
        <end position="126"/>
    </location>
</feature>
<dbReference type="RefSeq" id="XP_040732409.1">
    <property type="nucleotide sequence ID" value="XM_040876213.1"/>
</dbReference>
<reference evidence="2 3" key="1">
    <citation type="journal article" date="2017" name="Biotechnol. Biofuels">
        <title>Differential beta-glucosidase expression as a function of carbon source availability in Talaromyces amestolkiae: a genomic and proteomic approach.</title>
        <authorList>
            <person name="de Eugenio L.I."/>
            <person name="Mendez-Liter J.A."/>
            <person name="Nieto-Dominguez M."/>
            <person name="Alonso L."/>
            <person name="Gil-Munoz J."/>
            <person name="Barriuso J."/>
            <person name="Prieto A."/>
            <person name="Martinez M.J."/>
        </authorList>
    </citation>
    <scope>NUCLEOTIDE SEQUENCE [LARGE SCALE GENOMIC DNA]</scope>
    <source>
        <strain evidence="2 3">CIB</strain>
    </source>
</reference>
<comment type="caution">
    <text evidence="2">The sequence shown here is derived from an EMBL/GenBank/DDBJ whole genome shotgun (WGS) entry which is preliminary data.</text>
</comment>
<name>A0A364KWI1_TALAM</name>
<feature type="compositionally biased region" description="Low complexity" evidence="1">
    <location>
        <begin position="85"/>
        <end position="102"/>
    </location>
</feature>